<proteinExistence type="predicted"/>
<dbReference type="OrthoDB" id="587868at2759"/>
<keyword evidence="3" id="KW-1185">Reference proteome</keyword>
<comment type="caution">
    <text evidence="2">The sequence shown here is derived from an EMBL/GenBank/DDBJ whole genome shotgun (WGS) entry which is preliminary data.</text>
</comment>
<sequence length="405" mass="43670">MGPGPTARANQRSPAAAGGYGGCCQRGRHPHDEEGRANLARWSTAMGERRRGAAPQQKAAAAMAKAWSSPAARCGEGGGEVVVVLGLRVIDPRGSDAGESTGGAGPPCNINDADPDRLHLQHLPAHHGHQRPPPRAPPRDRTWHASASSSRPSRPSPGDHGVAPALGAAQPLHSRQSTLRLPGAALCHASGKRGSTAMASASSSSLVPAQKATSTSAARVSIGEPKPIRSKGNRRWRRQLLRYAVKRLCSRALQRLQRNYTAAADNIPGGRTVWPTSSSRSSTCYGAQSSSTKHACAKSTEEPPAQKNKGYLASTQQKEIESKTEELFHLIAKMDRELPSHCSRDNRQLLMHLSILVQPKPDDPQWRFYRRAVRINKYAFYGFALSLSYMAVSDEISQIYDALVE</sequence>
<feature type="region of interest" description="Disordered" evidence="1">
    <location>
        <begin position="1"/>
        <end position="36"/>
    </location>
</feature>
<dbReference type="EMBL" id="PQIB02000001">
    <property type="protein sequence ID" value="RLN39816.1"/>
    <property type="molecule type" value="Genomic_DNA"/>
</dbReference>
<feature type="region of interest" description="Disordered" evidence="1">
    <location>
        <begin position="94"/>
        <end position="165"/>
    </location>
</feature>
<feature type="region of interest" description="Disordered" evidence="1">
    <location>
        <begin position="195"/>
        <end position="231"/>
    </location>
</feature>
<evidence type="ECO:0000256" key="1">
    <source>
        <dbReference type="SAM" id="MobiDB-lite"/>
    </source>
</evidence>
<evidence type="ECO:0000313" key="2">
    <source>
        <dbReference type="EMBL" id="RLN39816.1"/>
    </source>
</evidence>
<organism evidence="2 3">
    <name type="scientific">Panicum miliaceum</name>
    <name type="common">Proso millet</name>
    <name type="synonym">Broomcorn millet</name>
    <dbReference type="NCBI Taxonomy" id="4540"/>
    <lineage>
        <taxon>Eukaryota</taxon>
        <taxon>Viridiplantae</taxon>
        <taxon>Streptophyta</taxon>
        <taxon>Embryophyta</taxon>
        <taxon>Tracheophyta</taxon>
        <taxon>Spermatophyta</taxon>
        <taxon>Magnoliopsida</taxon>
        <taxon>Liliopsida</taxon>
        <taxon>Poales</taxon>
        <taxon>Poaceae</taxon>
        <taxon>PACMAD clade</taxon>
        <taxon>Panicoideae</taxon>
        <taxon>Panicodae</taxon>
        <taxon>Paniceae</taxon>
        <taxon>Panicinae</taxon>
        <taxon>Panicum</taxon>
        <taxon>Panicum sect. Panicum</taxon>
    </lineage>
</organism>
<dbReference type="Proteomes" id="UP000275267">
    <property type="component" value="Unassembled WGS sequence"/>
</dbReference>
<name>A0A3L6TJR1_PANMI</name>
<accession>A0A3L6TJR1</accession>
<protein>
    <submittedName>
        <fullName evidence="2">Uncharacterized protein</fullName>
    </submittedName>
</protein>
<feature type="compositionally biased region" description="Low complexity" evidence="1">
    <location>
        <begin position="195"/>
        <end position="205"/>
    </location>
</feature>
<dbReference type="AlphaFoldDB" id="A0A3L6TJR1"/>
<gene>
    <name evidence="2" type="ORF">C2845_PM01G31880</name>
</gene>
<reference evidence="3" key="1">
    <citation type="journal article" date="2019" name="Nat. Commun.">
        <title>The genome of broomcorn millet.</title>
        <authorList>
            <person name="Zou C."/>
            <person name="Miki D."/>
            <person name="Li D."/>
            <person name="Tang Q."/>
            <person name="Xiao L."/>
            <person name="Rajput S."/>
            <person name="Deng P."/>
            <person name="Jia W."/>
            <person name="Huang R."/>
            <person name="Zhang M."/>
            <person name="Sun Y."/>
            <person name="Hu J."/>
            <person name="Fu X."/>
            <person name="Schnable P.S."/>
            <person name="Li F."/>
            <person name="Zhang H."/>
            <person name="Feng B."/>
            <person name="Zhu X."/>
            <person name="Liu R."/>
            <person name="Schnable J.C."/>
            <person name="Zhu J.-K."/>
            <person name="Zhang H."/>
        </authorList>
    </citation>
    <scope>NUCLEOTIDE SEQUENCE [LARGE SCALE GENOMIC DNA]</scope>
</reference>
<evidence type="ECO:0000313" key="3">
    <source>
        <dbReference type="Proteomes" id="UP000275267"/>
    </source>
</evidence>